<evidence type="ECO:0000313" key="2">
    <source>
        <dbReference type="Proteomes" id="UP001152795"/>
    </source>
</evidence>
<name>A0A6S7K901_PARCT</name>
<dbReference type="AlphaFoldDB" id="A0A6S7K901"/>
<accession>A0A6S7K901</accession>
<dbReference type="Pfam" id="PF00566">
    <property type="entry name" value="RabGAP-TBC"/>
    <property type="match status" value="1"/>
</dbReference>
<dbReference type="InterPro" id="IPR000195">
    <property type="entry name" value="Rab-GAP-TBC_dom"/>
</dbReference>
<dbReference type="PROSITE" id="PS50086">
    <property type="entry name" value="TBC_RABGAP"/>
    <property type="match status" value="1"/>
</dbReference>
<dbReference type="OrthoDB" id="5985259at2759"/>
<protein>
    <submittedName>
        <fullName evidence="1">USP6 N-terminal</fullName>
    </submittedName>
</protein>
<feature type="non-terminal residue" evidence="1">
    <location>
        <position position="1"/>
    </location>
</feature>
<dbReference type="EMBL" id="CACRXK020025253">
    <property type="protein sequence ID" value="CAB4039344.1"/>
    <property type="molecule type" value="Genomic_DNA"/>
</dbReference>
<dbReference type="GO" id="GO:0031267">
    <property type="term" value="F:small GTPase binding"/>
    <property type="evidence" value="ECO:0007669"/>
    <property type="project" value="TreeGrafter"/>
</dbReference>
<reference evidence="1" key="1">
    <citation type="submission" date="2020-04" db="EMBL/GenBank/DDBJ databases">
        <authorList>
            <person name="Alioto T."/>
            <person name="Alioto T."/>
            <person name="Gomez Garrido J."/>
        </authorList>
    </citation>
    <scope>NUCLEOTIDE SEQUENCE</scope>
    <source>
        <strain evidence="1">A484AB</strain>
    </source>
</reference>
<dbReference type="SUPFAM" id="SSF47923">
    <property type="entry name" value="Ypt/Rab-GAP domain of gyp1p"/>
    <property type="match status" value="1"/>
</dbReference>
<comment type="caution">
    <text evidence="1">The sequence shown here is derived from an EMBL/GenBank/DDBJ whole genome shotgun (WGS) entry which is preliminary data.</text>
</comment>
<keyword evidence="2" id="KW-1185">Reference proteome</keyword>
<dbReference type="GO" id="GO:0005096">
    <property type="term" value="F:GTPase activator activity"/>
    <property type="evidence" value="ECO:0007669"/>
    <property type="project" value="TreeGrafter"/>
</dbReference>
<gene>
    <name evidence="1" type="ORF">PACLA_8A089424</name>
</gene>
<organism evidence="1 2">
    <name type="scientific">Paramuricea clavata</name>
    <name type="common">Red gorgonian</name>
    <name type="synonym">Violescent sea-whip</name>
    <dbReference type="NCBI Taxonomy" id="317549"/>
    <lineage>
        <taxon>Eukaryota</taxon>
        <taxon>Metazoa</taxon>
        <taxon>Cnidaria</taxon>
        <taxon>Anthozoa</taxon>
        <taxon>Octocorallia</taxon>
        <taxon>Malacalcyonacea</taxon>
        <taxon>Plexauridae</taxon>
        <taxon>Paramuricea</taxon>
    </lineage>
</organism>
<sequence length="130" mass="14566">EKLSEVRKILVDCGVTEYDGKSTARIIGRLVGSCEADETIMIDRPNLDDVARNQLNAFRQALLDADRTFPTHKMFMEGTSLGKEGRAALFRILAVYILYNPQVSYCQGMSYIGGMLLTQMTEEVGFISIY</sequence>
<dbReference type="InterPro" id="IPR050302">
    <property type="entry name" value="Rab_GAP_TBC_domain"/>
</dbReference>
<evidence type="ECO:0000313" key="1">
    <source>
        <dbReference type="EMBL" id="CAB4039344.1"/>
    </source>
</evidence>
<dbReference type="Gene3D" id="1.10.8.270">
    <property type="entry name" value="putative rabgap domain of human tbc1 domain family member 14 like domains"/>
    <property type="match status" value="1"/>
</dbReference>
<dbReference type="PANTHER" id="PTHR47219">
    <property type="entry name" value="RAB GTPASE-ACTIVATING PROTEIN 1-LIKE"/>
    <property type="match status" value="1"/>
</dbReference>
<proteinExistence type="predicted"/>
<dbReference type="InterPro" id="IPR035969">
    <property type="entry name" value="Rab-GAP_TBC_sf"/>
</dbReference>
<dbReference type="Proteomes" id="UP001152795">
    <property type="component" value="Unassembled WGS sequence"/>
</dbReference>
<dbReference type="PANTHER" id="PTHR47219:SF9">
    <property type="entry name" value="GTPASE ACTIVATING PROTEIN AND CENTROSOME-ASSOCIATED, ISOFORM B"/>
    <property type="match status" value="1"/>
</dbReference>
<feature type="non-terminal residue" evidence="1">
    <location>
        <position position="130"/>
    </location>
</feature>